<dbReference type="PROSITE" id="PS50052">
    <property type="entry name" value="GUANYLATE_KINASE_2"/>
    <property type="match status" value="1"/>
</dbReference>
<evidence type="ECO:0000259" key="1">
    <source>
        <dbReference type="PROSITE" id="PS50052"/>
    </source>
</evidence>
<dbReference type="SUPFAM" id="SSF52540">
    <property type="entry name" value="P-loop containing nucleoside triphosphate hydrolases"/>
    <property type="match status" value="1"/>
</dbReference>
<dbReference type="EMBL" id="OW240918">
    <property type="protein sequence ID" value="CAH2306724.1"/>
    <property type="molecule type" value="Genomic_DNA"/>
</dbReference>
<keyword evidence="3" id="KW-1185">Reference proteome</keyword>
<dbReference type="FunFam" id="3.40.50.300:FF:000770">
    <property type="entry name" value="Caspase recruitment domain family, member 11"/>
    <property type="match status" value="1"/>
</dbReference>
<organism evidence="2 3">
    <name type="scientific">Pelobates cultripes</name>
    <name type="common">Western spadefoot toad</name>
    <dbReference type="NCBI Taxonomy" id="61616"/>
    <lineage>
        <taxon>Eukaryota</taxon>
        <taxon>Metazoa</taxon>
        <taxon>Chordata</taxon>
        <taxon>Craniata</taxon>
        <taxon>Vertebrata</taxon>
        <taxon>Euteleostomi</taxon>
        <taxon>Amphibia</taxon>
        <taxon>Batrachia</taxon>
        <taxon>Anura</taxon>
        <taxon>Pelobatoidea</taxon>
        <taxon>Pelobatidae</taxon>
        <taxon>Pelobates</taxon>
    </lineage>
</organism>
<reference evidence="2" key="1">
    <citation type="submission" date="2022-03" db="EMBL/GenBank/DDBJ databases">
        <authorList>
            <person name="Alioto T."/>
            <person name="Alioto T."/>
            <person name="Gomez Garrido J."/>
        </authorList>
    </citation>
    <scope>NUCLEOTIDE SEQUENCE</scope>
</reference>
<proteinExistence type="predicted"/>
<dbReference type="InterPro" id="IPR008144">
    <property type="entry name" value="Guanylate_kin-like_dom"/>
</dbReference>
<evidence type="ECO:0000313" key="2">
    <source>
        <dbReference type="EMBL" id="CAH2306724.1"/>
    </source>
</evidence>
<dbReference type="GO" id="GO:0050700">
    <property type="term" value="F:CARD domain binding"/>
    <property type="evidence" value="ECO:0007669"/>
    <property type="project" value="TreeGrafter"/>
</dbReference>
<dbReference type="Proteomes" id="UP001295444">
    <property type="component" value="Chromosome 07"/>
</dbReference>
<dbReference type="InterPro" id="IPR027417">
    <property type="entry name" value="P-loop_NTPase"/>
</dbReference>
<dbReference type="Gene3D" id="3.40.50.300">
    <property type="entry name" value="P-loop containing nucleotide triphosphate hydrolases"/>
    <property type="match status" value="1"/>
</dbReference>
<name>A0AAD1SP45_PELCU</name>
<accession>A0AAD1SP45</accession>
<protein>
    <submittedName>
        <fullName evidence="2">Caspase recruitment domain-containing 11 isoform X2</fullName>
    </submittedName>
</protein>
<dbReference type="GO" id="GO:0005737">
    <property type="term" value="C:cytoplasm"/>
    <property type="evidence" value="ECO:0007669"/>
    <property type="project" value="TreeGrafter"/>
</dbReference>
<gene>
    <name evidence="2" type="ORF">PECUL_23A027268</name>
</gene>
<dbReference type="InterPro" id="IPR008145">
    <property type="entry name" value="GK/Ca_channel_bsu"/>
</dbReference>
<dbReference type="PANTHER" id="PTHR14559:SF4">
    <property type="entry name" value="CASPASE RECRUITMENT DOMAIN-CONTAINING PROTEIN 11"/>
    <property type="match status" value="1"/>
</dbReference>
<dbReference type="Pfam" id="PF00625">
    <property type="entry name" value="Guanylate_kin"/>
    <property type="match status" value="1"/>
</dbReference>
<dbReference type="PANTHER" id="PTHR14559">
    <property type="entry name" value="CASPASE RECRUITMENT DOMAIN FAMILY"/>
    <property type="match status" value="1"/>
</dbReference>
<sequence length="375" mass="43350">MTHQPTQLNRWLQGQSAAGLCPTYPFVLGPDDPPTNPTEPLATERSAAGLCSPGTDEGNCTLHPSDNFIQPRGRAFRKGAKPKKKKMIKEFFSPKLPRIHDKQICPTWRLEAYVTLNWDQQRICLLLQFVNRTENKYKRMNSNERIRMISCNSPSIETMKLLLDKQDDLDPDSDLKKSLNLIPYSLVHPFHCDKRRPILFAPCTLANILIKKLLNSGGALEFNICKPDITTKEAFQRKQKTETIIFFRERNVNSYECITTSNIEAVASKNKHCLLEVGLECTKHLIRANLFPIILFIKVSEKNLKKIRRLQPRPEIEEEFLRTCRQKEKEIESLPCLYATIEVDAWSSPEDLLRIIKEKIAEEQRKTVWIDEDSF</sequence>
<feature type="domain" description="Guanylate kinase-like" evidence="1">
    <location>
        <begin position="229"/>
        <end position="361"/>
    </location>
</feature>
<evidence type="ECO:0000313" key="3">
    <source>
        <dbReference type="Proteomes" id="UP001295444"/>
    </source>
</evidence>
<dbReference type="AlphaFoldDB" id="A0AAD1SP45"/>